<dbReference type="EC" id="1.1.1.271" evidence="5"/>
<dbReference type="GO" id="GO:0042351">
    <property type="term" value="P:'de novo' GDP-L-fucose biosynthetic process"/>
    <property type="evidence" value="ECO:0007669"/>
    <property type="project" value="UniProtKB-UniRule"/>
</dbReference>
<feature type="binding site" evidence="5">
    <location>
        <position position="152"/>
    </location>
    <ligand>
        <name>NADP(+)</name>
        <dbReference type="ChEBI" id="CHEBI:58349"/>
    </ligand>
</feature>
<evidence type="ECO:0000256" key="1">
    <source>
        <dbReference type="ARBA" id="ARBA00005959"/>
    </source>
</evidence>
<dbReference type="SUPFAM" id="SSF51735">
    <property type="entry name" value="NAD(P)-binding Rossmann-fold domains"/>
    <property type="match status" value="1"/>
</dbReference>
<dbReference type="InterPro" id="IPR036291">
    <property type="entry name" value="NAD(P)-bd_dom_sf"/>
</dbReference>
<accession>A0A0G0K8B8</accession>
<dbReference type="InterPro" id="IPR028614">
    <property type="entry name" value="GDP_fucose/colitose_synth"/>
</dbReference>
<feature type="binding site" evidence="5">
    <location>
        <position position="199"/>
    </location>
    <ligand>
        <name>substrate</name>
    </ligand>
</feature>
<feature type="binding site" evidence="5">
    <location>
        <position position="281"/>
    </location>
    <ligand>
        <name>substrate</name>
    </ligand>
</feature>
<evidence type="ECO:0000256" key="4">
    <source>
        <dbReference type="ARBA" id="ARBA00023235"/>
    </source>
</evidence>
<keyword evidence="4 5" id="KW-0413">Isomerase</keyword>
<dbReference type="GO" id="GO:0070401">
    <property type="term" value="F:NADP+ binding"/>
    <property type="evidence" value="ECO:0007669"/>
    <property type="project" value="UniProtKB-UniRule"/>
</dbReference>
<keyword evidence="2 5" id="KW-0521">NADP</keyword>
<evidence type="ECO:0000259" key="6">
    <source>
        <dbReference type="Pfam" id="PF01370"/>
    </source>
</evidence>
<gene>
    <name evidence="5" type="primary">fcl</name>
    <name evidence="7" type="ORF">US96_C0002G0026</name>
</gene>
<proteinExistence type="inferred from homology"/>
<evidence type="ECO:0000313" key="7">
    <source>
        <dbReference type="EMBL" id="KKQ75913.1"/>
    </source>
</evidence>
<dbReference type="Pfam" id="PF01370">
    <property type="entry name" value="Epimerase"/>
    <property type="match status" value="1"/>
</dbReference>
<dbReference type="GO" id="GO:0016853">
    <property type="term" value="F:isomerase activity"/>
    <property type="evidence" value="ECO:0007669"/>
    <property type="project" value="UniProtKB-KW"/>
</dbReference>
<dbReference type="AlphaFoldDB" id="A0A0G0K8B8"/>
<comment type="similarity">
    <text evidence="1 5">Belongs to the NAD(P)-dependent epimerase/dehydratase family. Fucose synthase subfamily.</text>
</comment>
<feature type="site" description="Important for catalytic activity" evidence="5">
    <location>
        <position position="119"/>
    </location>
</feature>
<feature type="binding site" evidence="5">
    <location>
        <begin position="23"/>
        <end position="29"/>
    </location>
    <ligand>
        <name>NADP(+)</name>
        <dbReference type="ChEBI" id="CHEBI:58349"/>
    </ligand>
</feature>
<dbReference type="Gene3D" id="3.90.25.10">
    <property type="entry name" value="UDP-galactose 4-epimerase, domain 1"/>
    <property type="match status" value="1"/>
</dbReference>
<evidence type="ECO:0000313" key="8">
    <source>
        <dbReference type="Proteomes" id="UP000034181"/>
    </source>
</evidence>
<dbReference type="PANTHER" id="PTHR43238:SF1">
    <property type="entry name" value="GDP-L-FUCOSE SYNTHASE"/>
    <property type="match status" value="1"/>
</dbReference>
<comment type="pathway">
    <text evidence="5">Nucleotide-sugar biosynthesis; GDP-L-fucose biosynthesis via de novo pathway; GDP-L-fucose from GDP-alpha-D-mannose: step 2/2.</text>
</comment>
<dbReference type="GO" id="GO:0050577">
    <property type="term" value="F:GDP-L-fucose synthase activity"/>
    <property type="evidence" value="ECO:0007669"/>
    <property type="project" value="UniProtKB-UniRule"/>
</dbReference>
<organism evidence="7 8">
    <name type="scientific">Candidatus Woesebacteria bacterium GW2011_GWB1_38_5b</name>
    <dbReference type="NCBI Taxonomy" id="1618569"/>
    <lineage>
        <taxon>Bacteria</taxon>
        <taxon>Candidatus Woeseibacteriota</taxon>
    </lineage>
</organism>
<dbReference type="UniPathway" id="UPA00128">
    <property type="reaction ID" value="UER00191"/>
</dbReference>
<dbReference type="Gene3D" id="3.40.50.720">
    <property type="entry name" value="NAD(P)-binding Rossmann-like Domain"/>
    <property type="match status" value="1"/>
</dbReference>
<dbReference type="EMBL" id="LBUZ01000002">
    <property type="protein sequence ID" value="KKQ75913.1"/>
    <property type="molecule type" value="Genomic_DNA"/>
</dbReference>
<feature type="site" description="Important for catalytic activity" evidence="5">
    <location>
        <position position="121"/>
    </location>
</feature>
<feature type="binding site" evidence="5">
    <location>
        <position position="221"/>
    </location>
    <ligand>
        <name>substrate</name>
    </ligand>
</feature>
<comment type="catalytic activity">
    <reaction evidence="5">
        <text>GDP-beta-L-fucose + NADP(+) = GDP-4-dehydro-alpha-D-rhamnose + NADPH + H(+)</text>
        <dbReference type="Rhea" id="RHEA:18885"/>
        <dbReference type="ChEBI" id="CHEBI:15378"/>
        <dbReference type="ChEBI" id="CHEBI:57273"/>
        <dbReference type="ChEBI" id="CHEBI:57783"/>
        <dbReference type="ChEBI" id="CHEBI:57964"/>
        <dbReference type="ChEBI" id="CHEBI:58349"/>
        <dbReference type="EC" id="1.1.1.271"/>
    </reaction>
</comment>
<reference evidence="7 8" key="1">
    <citation type="journal article" date="2015" name="Nature">
        <title>rRNA introns, odd ribosomes, and small enigmatic genomes across a large radiation of phyla.</title>
        <authorList>
            <person name="Brown C.T."/>
            <person name="Hug L.A."/>
            <person name="Thomas B.C."/>
            <person name="Sharon I."/>
            <person name="Castelle C.J."/>
            <person name="Singh A."/>
            <person name="Wilkins M.J."/>
            <person name="Williams K.H."/>
            <person name="Banfield J.F."/>
        </authorList>
    </citation>
    <scope>NUCLEOTIDE SEQUENCE [LARGE SCALE GENOMIC DNA]</scope>
</reference>
<feature type="domain" description="NAD-dependent epimerase/dehydratase" evidence="6">
    <location>
        <begin position="19"/>
        <end position="248"/>
    </location>
</feature>
<dbReference type="Proteomes" id="UP000034181">
    <property type="component" value="Unassembled WGS sequence"/>
</dbReference>
<evidence type="ECO:0000256" key="3">
    <source>
        <dbReference type="ARBA" id="ARBA00023002"/>
    </source>
</evidence>
<dbReference type="InterPro" id="IPR001509">
    <property type="entry name" value="Epimerase_deHydtase"/>
</dbReference>
<feature type="active site" description="Proton donor/acceptor" evidence="5">
    <location>
        <position position="148"/>
    </location>
</feature>
<dbReference type="PANTHER" id="PTHR43238">
    <property type="entry name" value="GDP-L-FUCOSE SYNTHASE"/>
    <property type="match status" value="1"/>
</dbReference>
<feature type="binding site" evidence="5">
    <location>
        <position position="191"/>
    </location>
    <ligand>
        <name>NADP(+)</name>
        <dbReference type="ChEBI" id="CHEBI:58349"/>
    </ligand>
</feature>
<protein>
    <recommendedName>
        <fullName evidence="5">GDP-L-fucose synthase</fullName>
        <ecNumber evidence="5">1.1.1.271</ecNumber>
    </recommendedName>
    <alternativeName>
        <fullName evidence="5">GDP-4-keto-6-deoxy-D-mannose-3,5-epimerase-4-reductase</fullName>
    </alternativeName>
</protein>
<comment type="function">
    <text evidence="5">Catalyzes the two-step NADP-dependent conversion of GDP-4-dehydro-6-deoxy-D-mannose to GDP-fucose, involving an epimerase and a reductase reaction.</text>
</comment>
<evidence type="ECO:0000256" key="2">
    <source>
        <dbReference type="ARBA" id="ARBA00022857"/>
    </source>
</evidence>
<evidence type="ECO:0000256" key="5">
    <source>
        <dbReference type="HAMAP-Rule" id="MF_00956"/>
    </source>
</evidence>
<name>A0A0G0K8B8_9BACT</name>
<feature type="binding site" evidence="5">
    <location>
        <position position="214"/>
    </location>
    <ligand>
        <name>substrate</name>
    </ligand>
</feature>
<sequence length="327" mass="36811">MSTNKIAVPNNRFWEDKVVLVTGGAGFLGKQIVSRLEKVVKKVIVPRRKEFNFIKYEDAAKCLKKYHPDVVIHSAAFYGGIWINKMYPGQIFFENLSMGLNVMEASRLAGVKKYVTVGTACAYPGHLENALNEDNFWDGLPHDSVINYGTPKRILQIQGVVYKRQYDFNSIHVILTNLYGLGDCYNPERSHVVAALIRKFVEAKQSNSPTVEVWGTGKPIREFLYIEDAAKGIIRAAEIYNDTKPVNIALGKGTSIKELAETIGGIIAYKGKIAWNTTKPDGQKIKYLDNNYMKKVLNWSPPTNLKAGLKKTIDWYTANKKEADSRK</sequence>
<dbReference type="HAMAP" id="MF_00956">
    <property type="entry name" value="GDP_fucose_synth"/>
    <property type="match status" value="1"/>
</dbReference>
<comment type="caution">
    <text evidence="5">Lacks conserved residue(s) required for the propagation of feature annotation.</text>
</comment>
<comment type="caution">
    <text evidence="7">The sequence shown here is derived from an EMBL/GenBank/DDBJ whole genome shotgun (WGS) entry which is preliminary data.</text>
</comment>
<keyword evidence="5" id="KW-0511">Multifunctional enzyme</keyword>
<keyword evidence="3 5" id="KW-0560">Oxidoreductase</keyword>